<dbReference type="EMBL" id="QRDQ01000007">
    <property type="protein sequence ID" value="RED26991.1"/>
    <property type="molecule type" value="Genomic_DNA"/>
</dbReference>
<organism evidence="1 2">
    <name type="scientific">Flavobacterium cutihirudinis</name>
    <dbReference type="NCBI Taxonomy" id="1265740"/>
    <lineage>
        <taxon>Bacteria</taxon>
        <taxon>Pseudomonadati</taxon>
        <taxon>Bacteroidota</taxon>
        <taxon>Flavobacteriia</taxon>
        <taxon>Flavobacteriales</taxon>
        <taxon>Flavobacteriaceae</taxon>
        <taxon>Flavobacterium</taxon>
    </lineage>
</organism>
<protein>
    <submittedName>
        <fullName evidence="1">Uncharacterized protein</fullName>
    </submittedName>
</protein>
<dbReference type="OrthoDB" id="7069425at2"/>
<gene>
    <name evidence="1" type="ORF">BD847_0922</name>
</gene>
<dbReference type="Gene3D" id="3.30.565.10">
    <property type="entry name" value="Histidine kinase-like ATPase, C-terminal domain"/>
    <property type="match status" value="1"/>
</dbReference>
<dbReference type="RefSeq" id="WP_115887054.1">
    <property type="nucleotide sequence ID" value="NZ_QRDQ01000007.1"/>
</dbReference>
<reference evidence="1 2" key="1">
    <citation type="submission" date="2018-07" db="EMBL/GenBank/DDBJ databases">
        <title>Genomic Encyclopedia of Archaeal and Bacterial Type Strains, Phase II (KMG-II): from individual species to whole genera.</title>
        <authorList>
            <person name="Goeker M."/>
        </authorList>
    </citation>
    <scope>NUCLEOTIDE SEQUENCE [LARGE SCALE GENOMIC DNA]</scope>
    <source>
        <strain evidence="1 2">DSM 25795</strain>
    </source>
</reference>
<evidence type="ECO:0000313" key="2">
    <source>
        <dbReference type="Proteomes" id="UP000257004"/>
    </source>
</evidence>
<evidence type="ECO:0000313" key="1">
    <source>
        <dbReference type="EMBL" id="RED26991.1"/>
    </source>
</evidence>
<dbReference type="SUPFAM" id="SSF55874">
    <property type="entry name" value="ATPase domain of HSP90 chaperone/DNA topoisomerase II/histidine kinase"/>
    <property type="match status" value="1"/>
</dbReference>
<dbReference type="Proteomes" id="UP000257004">
    <property type="component" value="Unassembled WGS sequence"/>
</dbReference>
<proteinExistence type="predicted"/>
<keyword evidence="2" id="KW-1185">Reference proteome</keyword>
<dbReference type="InterPro" id="IPR036890">
    <property type="entry name" value="HATPase_C_sf"/>
</dbReference>
<sequence length="1043" mass="119877">MTDGIFTKFERDELNKITAKSILEKLMSVRQEIQLEFTARRLIWELMQNAKDNASLCNEEGEKVDIKIEINENQFIFSHNKGYFTNEHIRGLIRKYSSSDKERDPDAVGKQYKTTGRFGTGFMTTHLLSEKVLVKSFYKNEEENFNEFSFWLNRSGRGEKEIIEGINQSFDDAEESIKMSETVELTKNDFQTSFVYPLTPEKRELAQIAFDEAEKGIAYTLINVPEINSLTMDLELIGETVFKIVCTNTVSYQNHNVTTYNLLINGINSDKNFIVVDQDELQIIIPISIKEGMTKVLELDYEIPRIHLDFPLIGTEDLHLPFIINSCLFEPTEPRNGISLKGDGNEISKINSEIMLRAVELYKLFLSYVDQAGEWKDLFNLARVRSPKTNSWIDMDWYKPNIVNPIRNELLYARIVDVVSGERIAIWDSYGQKQAFFPSADKEAVREQIWKLSSELFPAFVPIKDNVHQWSTVLWADCQKYTLASLSQEISNNSNIENLASSLNVSEHNAIVFLNEYYQLLNTENIHIKDILTDAFAVIPNQFGEFKVKSLLNVDKEIDDELKNACAIISTDPREYLVHKQAQTGAGILYPPKKQDDIIAEINALMIGNTKDNIVVACDYLASLFSEENKVEKRELIFKFSQRIYPDDFTEKRILKKYDEKIWQESDKKSLSYLAVAIAEHKTIEGAVENLNFRNEGEFIIWLDALVSFLVKEGFENNINREKHPILPNQNGVFCTKDSLFLDEGNIGDELKDIVAELGHDFRNELLDTAIFLELPESRQYNIGHVAEKIAFFIKPIIRDIDKRKEFKTTLKKFYLWMDDNRTEAEEYFADLFEKRFLFLEDDDISSNMKDAAQLNQLLIENGLESIEDLRAKLATIQDNNFTAPTNDFAEKTIITKETLVSLGISTYEELEIALKDPLITAKFHHVSKHTKEMLDYAQNLIARAKQNIISYLQSHPDYDCTDLEETAPTTLAGITKNGVAIQIVTRPSDNGEVIIYYPSEKDTLDSDTSELWVDNDKHDPHILTLGRVLKSTGINRIPINMN</sequence>
<comment type="caution">
    <text evidence="1">The sequence shown here is derived from an EMBL/GenBank/DDBJ whole genome shotgun (WGS) entry which is preliminary data.</text>
</comment>
<accession>A0A3D9G194</accession>
<name>A0A3D9G194_9FLAO</name>
<dbReference type="AlphaFoldDB" id="A0A3D9G194"/>
<dbReference type="NCBIfam" id="NF047352">
    <property type="entry name" value="P_loop_sacsin"/>
    <property type="match status" value="1"/>
</dbReference>